<dbReference type="Proteomes" id="UP000693981">
    <property type="component" value="Unassembled WGS sequence"/>
</dbReference>
<sequence>MMATPYASVPSAPLVIRREKRRRRKATDASDAQRRPRRGFKFSDKKEAEDNAAPAEATPRGKRKPGTPAKDNTFVFRLRKGEEEEVGKQRGLDADAASAALRAKQEKAARAEMRRLVRQKKREEAAREALNEEEMKHKKLSTDQVSLYHMVQKQVKRELRKVRKEFLTSAARQDIMQLSETSLQAMKQELIAFMAAYPPGTVAIKIPNPENARMRATIETYEQRMKSLEKEEQQWSELKTSLEADRLSSLGEATDDDNGEDTVRKESEAGDNQEDPEKLPCELKITQSVEALQRSALQQLGSTTEQLELLDASMLTVDRLLLKAERKKAQLFSAYHDSAFKGYGNVAQPKESLRALLQLPTRVGGRGGVPVFIDDINVGAMSALLTTSRDGSANCDGSSQS</sequence>
<reference evidence="3" key="1">
    <citation type="submission" date="2021-02" db="EMBL/GenBank/DDBJ databases">
        <authorList>
            <person name="Palmer J.M."/>
        </authorList>
    </citation>
    <scope>NUCLEOTIDE SEQUENCE</scope>
    <source>
        <strain evidence="3">SCRP23</strain>
    </source>
</reference>
<feature type="region of interest" description="Disordered" evidence="2">
    <location>
        <begin position="246"/>
        <end position="279"/>
    </location>
</feature>
<gene>
    <name evidence="3" type="ORF">PHYBOEH_003866</name>
</gene>
<name>A0A8T1X4R6_9STRA</name>
<feature type="region of interest" description="Disordered" evidence="2">
    <location>
        <begin position="1"/>
        <end position="91"/>
    </location>
</feature>
<evidence type="ECO:0000256" key="2">
    <source>
        <dbReference type="SAM" id="MobiDB-lite"/>
    </source>
</evidence>
<evidence type="ECO:0000313" key="3">
    <source>
        <dbReference type="EMBL" id="KAG7400955.1"/>
    </source>
</evidence>
<proteinExistence type="predicted"/>
<protein>
    <submittedName>
        <fullName evidence="3">Uncharacterized protein</fullName>
    </submittedName>
</protein>
<keyword evidence="4" id="KW-1185">Reference proteome</keyword>
<comment type="caution">
    <text evidence="3">The sequence shown here is derived from an EMBL/GenBank/DDBJ whole genome shotgun (WGS) entry which is preliminary data.</text>
</comment>
<feature type="compositionally biased region" description="Basic and acidic residues" evidence="2">
    <location>
        <begin position="79"/>
        <end position="91"/>
    </location>
</feature>
<dbReference type="EMBL" id="JAGDFL010000021">
    <property type="protein sequence ID" value="KAG7400955.1"/>
    <property type="molecule type" value="Genomic_DNA"/>
</dbReference>
<organism evidence="3 4">
    <name type="scientific">Phytophthora boehmeriae</name>
    <dbReference type="NCBI Taxonomy" id="109152"/>
    <lineage>
        <taxon>Eukaryota</taxon>
        <taxon>Sar</taxon>
        <taxon>Stramenopiles</taxon>
        <taxon>Oomycota</taxon>
        <taxon>Peronosporomycetes</taxon>
        <taxon>Peronosporales</taxon>
        <taxon>Peronosporaceae</taxon>
        <taxon>Phytophthora</taxon>
    </lineage>
</organism>
<keyword evidence="1" id="KW-0175">Coiled coil</keyword>
<evidence type="ECO:0000256" key="1">
    <source>
        <dbReference type="SAM" id="Coils"/>
    </source>
</evidence>
<feature type="coiled-coil region" evidence="1">
    <location>
        <begin position="211"/>
        <end position="245"/>
    </location>
</feature>
<feature type="coiled-coil region" evidence="1">
    <location>
        <begin position="94"/>
        <end position="143"/>
    </location>
</feature>
<accession>A0A8T1X4R6</accession>
<evidence type="ECO:0000313" key="4">
    <source>
        <dbReference type="Proteomes" id="UP000693981"/>
    </source>
</evidence>
<dbReference type="AlphaFoldDB" id="A0A8T1X4R6"/>
<dbReference type="OrthoDB" id="167401at2759"/>